<name>A0A917B7Q5_HALAA</name>
<protein>
    <submittedName>
        <fullName evidence="1">Uncharacterized protein</fullName>
    </submittedName>
</protein>
<reference evidence="1" key="2">
    <citation type="submission" date="2020-09" db="EMBL/GenBank/DDBJ databases">
        <authorList>
            <person name="Sun Q."/>
            <person name="Zhou Y."/>
        </authorList>
    </citation>
    <scope>NUCLEOTIDE SEQUENCE</scope>
    <source>
        <strain evidence="1">CGMCC 1.12153</strain>
    </source>
</reference>
<sequence>MIFGESLSEKIVEGIYNINTKPSSLDIEVVSQLILTGKAHSIFKQKKSLLKEANKIYNSYFHISNEYENPLSYFRWLPINSKAPGPSS</sequence>
<dbReference type="Proteomes" id="UP000660110">
    <property type="component" value="Unassembled WGS sequence"/>
</dbReference>
<dbReference type="AlphaFoldDB" id="A0A917B7Q5"/>
<organism evidence="1 2">
    <name type="scientific">Halobacillus andaensis</name>
    <dbReference type="NCBI Taxonomy" id="1176239"/>
    <lineage>
        <taxon>Bacteria</taxon>
        <taxon>Bacillati</taxon>
        <taxon>Bacillota</taxon>
        <taxon>Bacilli</taxon>
        <taxon>Bacillales</taxon>
        <taxon>Bacillaceae</taxon>
        <taxon>Halobacillus</taxon>
    </lineage>
</organism>
<keyword evidence="2" id="KW-1185">Reference proteome</keyword>
<accession>A0A917B7Q5</accession>
<dbReference type="EMBL" id="BMEL01000003">
    <property type="protein sequence ID" value="GGF28117.1"/>
    <property type="molecule type" value="Genomic_DNA"/>
</dbReference>
<proteinExistence type="predicted"/>
<gene>
    <name evidence="1" type="ORF">GCM10010954_29020</name>
</gene>
<reference evidence="1" key="1">
    <citation type="journal article" date="2014" name="Int. J. Syst. Evol. Microbiol.">
        <title>Complete genome sequence of Corynebacterium casei LMG S-19264T (=DSM 44701T), isolated from a smear-ripened cheese.</title>
        <authorList>
            <consortium name="US DOE Joint Genome Institute (JGI-PGF)"/>
            <person name="Walter F."/>
            <person name="Albersmeier A."/>
            <person name="Kalinowski J."/>
            <person name="Ruckert C."/>
        </authorList>
    </citation>
    <scope>NUCLEOTIDE SEQUENCE</scope>
    <source>
        <strain evidence="1">CGMCC 1.12153</strain>
    </source>
</reference>
<comment type="caution">
    <text evidence="1">The sequence shown here is derived from an EMBL/GenBank/DDBJ whole genome shotgun (WGS) entry which is preliminary data.</text>
</comment>
<evidence type="ECO:0000313" key="1">
    <source>
        <dbReference type="EMBL" id="GGF28117.1"/>
    </source>
</evidence>
<evidence type="ECO:0000313" key="2">
    <source>
        <dbReference type="Proteomes" id="UP000660110"/>
    </source>
</evidence>